<dbReference type="PANTHER" id="PTHR37540:SF5">
    <property type="entry name" value="TRANSCRIPTION FACTOR DOMAIN-CONTAINING PROTEIN"/>
    <property type="match status" value="1"/>
</dbReference>
<feature type="region of interest" description="Disordered" evidence="1">
    <location>
        <begin position="15"/>
        <end position="89"/>
    </location>
</feature>
<dbReference type="PANTHER" id="PTHR37540">
    <property type="entry name" value="TRANSCRIPTION FACTOR (ACR-2), PUTATIVE-RELATED-RELATED"/>
    <property type="match status" value="1"/>
</dbReference>
<gene>
    <name evidence="2" type="ORF">PV05_06899</name>
</gene>
<dbReference type="Proteomes" id="UP000054342">
    <property type="component" value="Unassembled WGS sequence"/>
</dbReference>
<dbReference type="EMBL" id="KN847320">
    <property type="protein sequence ID" value="KIW54547.1"/>
    <property type="molecule type" value="Genomic_DNA"/>
</dbReference>
<dbReference type="OrthoDB" id="3469466at2759"/>
<protein>
    <submittedName>
        <fullName evidence="2">Uncharacterized protein</fullName>
    </submittedName>
</protein>
<evidence type="ECO:0000256" key="1">
    <source>
        <dbReference type="SAM" id="MobiDB-lite"/>
    </source>
</evidence>
<dbReference type="HOGENOM" id="CLU_015771_2_1_1"/>
<proteinExistence type="predicted"/>
<evidence type="ECO:0000313" key="2">
    <source>
        <dbReference type="EMBL" id="KIW54547.1"/>
    </source>
</evidence>
<sequence length="524" mass="59426">MATMTSTGLLFLPYNRENSSEHDNNQSRQKHTALEYHRKRRLSKVLPRSSINHGVQTNRARLPGHSTPPDSGTSPSTSTSEESETEVTWHPQPGVLGKWRLDPFNALRDVHVPDYVQEMLDHAIRFQWALYGASRNEVKHTQADIMGAALRSPVAFYSIVYAGACHNAWLLHTSSNASKKSILLRISYKSEALSCLRKELAQSQGSISEDLLLSINLLGVHDGGDMIVAPRKPMDPPLRLYKDNEFYSSMRWQPKHLDMVYAMVKQLGGLQSLKMHGLAEALESTALNDALLTLEPPRIQVRYTAQHYVALCQSRWDEKGIRLYEKLSARKLRLLDGVEGKDFVLQILDDMRKLVVTYDCFRRDKTHGPDLMHTIGARRSIQYDLLCPAASDDCRYRVCRYALLIFLVETIHPKPRHIGIHQKLAERLMLALDETSVLELEHEHPEALTWATILGGAAASETPLYSWYVAQLSSTCCVVTGDSWDSSYRDLPSFLLPGVEHEGRCYRFWHDACAFRAMRRSAST</sequence>
<dbReference type="AlphaFoldDB" id="A0A0D2CWM3"/>
<feature type="compositionally biased region" description="Low complexity" evidence="1">
    <location>
        <begin position="67"/>
        <end position="80"/>
    </location>
</feature>
<dbReference type="GeneID" id="25328807"/>
<keyword evidence="3" id="KW-1185">Reference proteome</keyword>
<feature type="compositionally biased region" description="Polar residues" evidence="1">
    <location>
        <begin position="49"/>
        <end position="59"/>
    </location>
</feature>
<organism evidence="2 3">
    <name type="scientific">Exophiala xenobiotica</name>
    <dbReference type="NCBI Taxonomy" id="348802"/>
    <lineage>
        <taxon>Eukaryota</taxon>
        <taxon>Fungi</taxon>
        <taxon>Dikarya</taxon>
        <taxon>Ascomycota</taxon>
        <taxon>Pezizomycotina</taxon>
        <taxon>Eurotiomycetes</taxon>
        <taxon>Chaetothyriomycetidae</taxon>
        <taxon>Chaetothyriales</taxon>
        <taxon>Herpotrichiellaceae</taxon>
        <taxon>Exophiala</taxon>
    </lineage>
</organism>
<name>A0A0D2CWM3_9EURO</name>
<evidence type="ECO:0000313" key="3">
    <source>
        <dbReference type="Proteomes" id="UP000054342"/>
    </source>
</evidence>
<accession>A0A0D2CWM3</accession>
<reference evidence="2 3" key="1">
    <citation type="submission" date="2015-01" db="EMBL/GenBank/DDBJ databases">
        <title>The Genome Sequence of Exophiala xenobiotica CBS118157.</title>
        <authorList>
            <consortium name="The Broad Institute Genomics Platform"/>
            <person name="Cuomo C."/>
            <person name="de Hoog S."/>
            <person name="Gorbushina A."/>
            <person name="Stielow B."/>
            <person name="Teixiera M."/>
            <person name="Abouelleil A."/>
            <person name="Chapman S.B."/>
            <person name="Priest M."/>
            <person name="Young S.K."/>
            <person name="Wortman J."/>
            <person name="Nusbaum C."/>
            <person name="Birren B."/>
        </authorList>
    </citation>
    <scope>NUCLEOTIDE SEQUENCE [LARGE SCALE GENOMIC DNA]</scope>
    <source>
        <strain evidence="2 3">CBS 118157</strain>
    </source>
</reference>
<dbReference type="STRING" id="348802.A0A0D2CWM3"/>
<dbReference type="RefSeq" id="XP_013315131.1">
    <property type="nucleotide sequence ID" value="XM_013459677.1"/>
</dbReference>